<dbReference type="Proteomes" id="UP000663874">
    <property type="component" value="Unassembled WGS sequence"/>
</dbReference>
<dbReference type="GO" id="GO:0030117">
    <property type="term" value="C:membrane coat"/>
    <property type="evidence" value="ECO:0007669"/>
    <property type="project" value="InterPro"/>
</dbReference>
<dbReference type="GO" id="GO:0006886">
    <property type="term" value="P:intracellular protein transport"/>
    <property type="evidence" value="ECO:0007669"/>
    <property type="project" value="InterPro"/>
</dbReference>
<dbReference type="PANTHER" id="PTHR11134">
    <property type="entry name" value="ADAPTOR COMPLEX SUBUNIT BETA FAMILY MEMBER"/>
    <property type="match status" value="1"/>
</dbReference>
<comment type="caution">
    <text evidence="8">The sequence shown here is derived from an EMBL/GenBank/DDBJ whole genome shotgun (WGS) entry which is preliminary data.</text>
</comment>
<feature type="region of interest" description="Disordered" evidence="6">
    <location>
        <begin position="1"/>
        <end position="33"/>
    </location>
</feature>
<keyword evidence="4" id="KW-0653">Protein transport</keyword>
<keyword evidence="5" id="KW-0472">Membrane</keyword>
<sequence length="326" mass="37180">MNINERSLTTMSTLNAQGSRGTSNQSDEQTEPSTTLSIFALDYKKHEDLKQMLDSNKDNLKLEAMRRIIGMIAKGKDAADLFPAVVKNVVSKNMEIKKLVYVYLMRYAEEQQDLALLSIATFQRALKDPNQLIRASALRVLSSIRVPTIVTIMMLAIRDAVSDMSPYVRKTAANAIAKLYALDPELKDELVLIIAKLLADKTILVNGSAVQAFEHVCPERIDLIHQNYRRLCNLLVDIDEWGQVTILNMLTRYARSQFVDPNKIFEDEKKSFYEDETEQNINEDEDSLDKRTYVMDSDHRLLLRCTKPLLQSRNSAVCIVLLENNF</sequence>
<evidence type="ECO:0000256" key="5">
    <source>
        <dbReference type="ARBA" id="ARBA00023136"/>
    </source>
</evidence>
<dbReference type="InterPro" id="IPR002553">
    <property type="entry name" value="Clathrin/coatomer_adapt-like_N"/>
</dbReference>
<dbReference type="GO" id="GO:0012505">
    <property type="term" value="C:endomembrane system"/>
    <property type="evidence" value="ECO:0007669"/>
    <property type="project" value="UniProtKB-SubCell"/>
</dbReference>
<evidence type="ECO:0000256" key="6">
    <source>
        <dbReference type="SAM" id="MobiDB-lite"/>
    </source>
</evidence>
<dbReference type="SUPFAM" id="SSF48371">
    <property type="entry name" value="ARM repeat"/>
    <property type="match status" value="1"/>
</dbReference>
<evidence type="ECO:0000313" key="9">
    <source>
        <dbReference type="Proteomes" id="UP000663874"/>
    </source>
</evidence>
<feature type="domain" description="Clathrin/coatomer adaptor adaptin-like N-terminal" evidence="7">
    <location>
        <begin position="45"/>
        <end position="318"/>
    </location>
</feature>
<organism evidence="8 9">
    <name type="scientific">Rotaria sordida</name>
    <dbReference type="NCBI Taxonomy" id="392033"/>
    <lineage>
        <taxon>Eukaryota</taxon>
        <taxon>Metazoa</taxon>
        <taxon>Spiralia</taxon>
        <taxon>Gnathifera</taxon>
        <taxon>Rotifera</taxon>
        <taxon>Eurotatoria</taxon>
        <taxon>Bdelloidea</taxon>
        <taxon>Philodinida</taxon>
        <taxon>Philodinidae</taxon>
        <taxon>Rotaria</taxon>
    </lineage>
</organism>
<dbReference type="GO" id="GO:0016192">
    <property type="term" value="P:vesicle-mediated transport"/>
    <property type="evidence" value="ECO:0007669"/>
    <property type="project" value="InterPro"/>
</dbReference>
<dbReference type="InterPro" id="IPR026739">
    <property type="entry name" value="AP_beta"/>
</dbReference>
<dbReference type="AlphaFoldDB" id="A0A819Z845"/>
<dbReference type="Gene3D" id="1.25.10.10">
    <property type="entry name" value="Leucine-rich Repeat Variant"/>
    <property type="match status" value="1"/>
</dbReference>
<evidence type="ECO:0000256" key="4">
    <source>
        <dbReference type="ARBA" id="ARBA00022927"/>
    </source>
</evidence>
<comment type="similarity">
    <text evidence="2">Belongs to the adaptor complexes large subunit family.</text>
</comment>
<comment type="subcellular location">
    <subcellularLocation>
        <location evidence="1">Endomembrane system</location>
    </subcellularLocation>
</comment>
<evidence type="ECO:0000256" key="1">
    <source>
        <dbReference type="ARBA" id="ARBA00004308"/>
    </source>
</evidence>
<protein>
    <recommendedName>
        <fullName evidence="7">Clathrin/coatomer adaptor adaptin-like N-terminal domain-containing protein</fullName>
    </recommendedName>
</protein>
<dbReference type="InterPro" id="IPR016024">
    <property type="entry name" value="ARM-type_fold"/>
</dbReference>
<accession>A0A819Z845</accession>
<name>A0A819Z845_9BILA</name>
<reference evidence="8" key="1">
    <citation type="submission" date="2021-02" db="EMBL/GenBank/DDBJ databases">
        <authorList>
            <person name="Nowell W R."/>
        </authorList>
    </citation>
    <scope>NUCLEOTIDE SEQUENCE</scope>
</reference>
<evidence type="ECO:0000256" key="3">
    <source>
        <dbReference type="ARBA" id="ARBA00022448"/>
    </source>
</evidence>
<dbReference type="InterPro" id="IPR011989">
    <property type="entry name" value="ARM-like"/>
</dbReference>
<dbReference type="EMBL" id="CAJOBE010013090">
    <property type="protein sequence ID" value="CAF4159760.1"/>
    <property type="molecule type" value="Genomic_DNA"/>
</dbReference>
<keyword evidence="3" id="KW-0813">Transport</keyword>
<evidence type="ECO:0000256" key="2">
    <source>
        <dbReference type="ARBA" id="ARBA00006613"/>
    </source>
</evidence>
<dbReference type="Pfam" id="PF01602">
    <property type="entry name" value="Adaptin_N"/>
    <property type="match status" value="1"/>
</dbReference>
<evidence type="ECO:0000313" key="8">
    <source>
        <dbReference type="EMBL" id="CAF4159760.1"/>
    </source>
</evidence>
<evidence type="ECO:0000259" key="7">
    <source>
        <dbReference type="Pfam" id="PF01602"/>
    </source>
</evidence>
<proteinExistence type="inferred from homology"/>
<gene>
    <name evidence="8" type="ORF">FNK824_LOCUS34126</name>
</gene>